<dbReference type="Pfam" id="PF13523">
    <property type="entry name" value="Acetyltransf_8"/>
    <property type="match status" value="1"/>
</dbReference>
<gene>
    <name evidence="3" type="primary">mbtK</name>
    <name evidence="3" type="ORF">NCTC13184_03179</name>
</gene>
<dbReference type="GO" id="GO:0046677">
    <property type="term" value="P:response to antibiotic"/>
    <property type="evidence" value="ECO:0007669"/>
    <property type="project" value="UniProtKB-KW"/>
</dbReference>
<evidence type="ECO:0000259" key="2">
    <source>
        <dbReference type="PROSITE" id="PS51186"/>
    </source>
</evidence>
<dbReference type="EMBL" id="UGRU01000001">
    <property type="protein sequence ID" value="SUA44659.1"/>
    <property type="molecule type" value="Genomic_DNA"/>
</dbReference>
<keyword evidence="3" id="KW-0012">Acyltransferase</keyword>
<dbReference type="GO" id="GO:0016410">
    <property type="term" value="F:N-acyltransferase activity"/>
    <property type="evidence" value="ECO:0007669"/>
    <property type="project" value="TreeGrafter"/>
</dbReference>
<proteinExistence type="predicted"/>
<keyword evidence="1" id="KW-0046">Antibiotic resistance</keyword>
<name>A0A378WU41_9NOCA</name>
<dbReference type="Gene3D" id="3.40.630.30">
    <property type="match status" value="1"/>
</dbReference>
<dbReference type="PROSITE" id="PS51186">
    <property type="entry name" value="GNAT"/>
    <property type="match status" value="1"/>
</dbReference>
<sequence length="203" mass="22353">MGSLVPVVDSVMPRFAWRQVTPADFALLGQWLAQPHVRRWWHHDFDAASIERDFGPTARGEVAAEDLLVSADGEPVGLVQRIRWADWPEYVEQVRPILDVPGEAVSLDYLIGEPGRVGRGLGSAMLRAVVAASWTDYPRADCIVIPVAAANHASWRALEKAGLRRVGEGELPPDNPIDDGWHYIYRVDRPREVPAAPAPGGGR</sequence>
<feature type="domain" description="N-acetyltransferase" evidence="2">
    <location>
        <begin position="15"/>
        <end position="190"/>
    </location>
</feature>
<protein>
    <submittedName>
        <fullName evidence="3">Lysine N-acyltransferase mbtK</fullName>
        <ecNumber evidence="3">2.3.1.-</ecNumber>
    </submittedName>
</protein>
<dbReference type="SUPFAM" id="SSF55729">
    <property type="entry name" value="Acyl-CoA N-acyltransferases (Nat)"/>
    <property type="match status" value="1"/>
</dbReference>
<dbReference type="AlphaFoldDB" id="A0A378WU41"/>
<accession>A0A378WU41</accession>
<dbReference type="Proteomes" id="UP000255082">
    <property type="component" value="Unassembled WGS sequence"/>
</dbReference>
<dbReference type="InterPro" id="IPR000182">
    <property type="entry name" value="GNAT_dom"/>
</dbReference>
<evidence type="ECO:0000256" key="1">
    <source>
        <dbReference type="ARBA" id="ARBA00023251"/>
    </source>
</evidence>
<reference evidence="3 4" key="1">
    <citation type="submission" date="2018-06" db="EMBL/GenBank/DDBJ databases">
        <authorList>
            <consortium name="Pathogen Informatics"/>
            <person name="Doyle S."/>
        </authorList>
    </citation>
    <scope>NUCLEOTIDE SEQUENCE [LARGE SCALE GENOMIC DNA]</scope>
    <source>
        <strain evidence="3 4">NCTC13184</strain>
    </source>
</reference>
<dbReference type="EC" id="2.3.1.-" evidence="3"/>
<dbReference type="PANTHER" id="PTHR31438">
    <property type="entry name" value="LYSINE N-ACYLTRANSFERASE C17G9.06C-RELATED"/>
    <property type="match status" value="1"/>
</dbReference>
<evidence type="ECO:0000313" key="4">
    <source>
        <dbReference type="Proteomes" id="UP000255082"/>
    </source>
</evidence>
<dbReference type="InterPro" id="IPR016181">
    <property type="entry name" value="Acyl_CoA_acyltransferase"/>
</dbReference>
<organism evidence="3 4">
    <name type="scientific">Nocardia africana</name>
    <dbReference type="NCBI Taxonomy" id="134964"/>
    <lineage>
        <taxon>Bacteria</taxon>
        <taxon>Bacillati</taxon>
        <taxon>Actinomycetota</taxon>
        <taxon>Actinomycetes</taxon>
        <taxon>Mycobacteriales</taxon>
        <taxon>Nocardiaceae</taxon>
        <taxon>Nocardia</taxon>
    </lineage>
</organism>
<dbReference type="PANTHER" id="PTHR31438:SF1">
    <property type="entry name" value="LYSINE N-ACYLTRANSFERASE C17G9.06C-RELATED"/>
    <property type="match status" value="1"/>
</dbReference>
<evidence type="ECO:0000313" key="3">
    <source>
        <dbReference type="EMBL" id="SUA44659.1"/>
    </source>
</evidence>
<keyword evidence="3" id="KW-0808">Transferase</keyword>